<dbReference type="Gene3D" id="1.10.260.40">
    <property type="entry name" value="lambda repressor-like DNA-binding domains"/>
    <property type="match status" value="1"/>
</dbReference>
<evidence type="ECO:0000259" key="4">
    <source>
        <dbReference type="PROSITE" id="PS50943"/>
    </source>
</evidence>
<organism evidence="5 6">
    <name type="scientific">Rhodococcoides yunnanense</name>
    <dbReference type="NCBI Taxonomy" id="278209"/>
    <lineage>
        <taxon>Bacteria</taxon>
        <taxon>Bacillati</taxon>
        <taxon>Actinomycetota</taxon>
        <taxon>Actinomycetes</taxon>
        <taxon>Mycobacteriales</taxon>
        <taxon>Nocardiaceae</taxon>
        <taxon>Rhodococcoides</taxon>
    </lineage>
</organism>
<evidence type="ECO:0000256" key="3">
    <source>
        <dbReference type="ARBA" id="ARBA00023163"/>
    </source>
</evidence>
<dbReference type="RefSeq" id="WP_317562678.1">
    <property type="nucleotide sequence ID" value="NZ_JAWLJX010000001.1"/>
</dbReference>
<dbReference type="PROSITE" id="PS50943">
    <property type="entry name" value="HTH_CROC1"/>
    <property type="match status" value="1"/>
</dbReference>
<dbReference type="InterPro" id="IPR011051">
    <property type="entry name" value="RmlC_Cupin_sf"/>
</dbReference>
<dbReference type="SUPFAM" id="SSF47413">
    <property type="entry name" value="lambda repressor-like DNA-binding domains"/>
    <property type="match status" value="1"/>
</dbReference>
<reference evidence="5 6" key="1">
    <citation type="submission" date="2023-10" db="EMBL/GenBank/DDBJ databases">
        <title>Development of a sustainable strategy for remediation of hydrocarbon-contaminated territories based on the waste exchange concept.</title>
        <authorList>
            <person name="Krivoruchko A."/>
        </authorList>
    </citation>
    <scope>NUCLEOTIDE SEQUENCE [LARGE SCALE GENOMIC DNA]</scope>
    <source>
        <strain evidence="5 6">IEGM 1323</strain>
    </source>
</reference>
<dbReference type="EMBL" id="JAWLJX010000001">
    <property type="protein sequence ID" value="MDV6259773.1"/>
    <property type="molecule type" value="Genomic_DNA"/>
</dbReference>
<dbReference type="CDD" id="cd00093">
    <property type="entry name" value="HTH_XRE"/>
    <property type="match status" value="1"/>
</dbReference>
<keyword evidence="2" id="KW-0238">DNA-binding</keyword>
<feature type="domain" description="HTH cro/C1-type" evidence="4">
    <location>
        <begin position="30"/>
        <end position="84"/>
    </location>
</feature>
<comment type="caution">
    <text evidence="5">The sequence shown here is derived from an EMBL/GenBank/DDBJ whole genome shotgun (WGS) entry which is preliminary data.</text>
</comment>
<protein>
    <submittedName>
        <fullName evidence="5">Helix-turn-helix domain-containing protein</fullName>
    </submittedName>
</protein>
<evidence type="ECO:0000256" key="2">
    <source>
        <dbReference type="ARBA" id="ARBA00023125"/>
    </source>
</evidence>
<proteinExistence type="predicted"/>
<dbReference type="CDD" id="cd02209">
    <property type="entry name" value="cupin_XRE_C"/>
    <property type="match status" value="1"/>
</dbReference>
<dbReference type="InterPro" id="IPR014710">
    <property type="entry name" value="RmlC-like_jellyroll"/>
</dbReference>
<keyword evidence="6" id="KW-1185">Reference proteome</keyword>
<dbReference type="InterPro" id="IPR013096">
    <property type="entry name" value="Cupin_2"/>
</dbReference>
<dbReference type="PANTHER" id="PTHR46797:SF23">
    <property type="entry name" value="HTH-TYPE TRANSCRIPTIONAL REGULATOR SUTR"/>
    <property type="match status" value="1"/>
</dbReference>
<keyword evidence="3" id="KW-0804">Transcription</keyword>
<evidence type="ECO:0000313" key="5">
    <source>
        <dbReference type="EMBL" id="MDV6259773.1"/>
    </source>
</evidence>
<dbReference type="Pfam" id="PF07883">
    <property type="entry name" value="Cupin_2"/>
    <property type="match status" value="1"/>
</dbReference>
<dbReference type="SUPFAM" id="SSF51182">
    <property type="entry name" value="RmlC-like cupins"/>
    <property type="match status" value="1"/>
</dbReference>
<dbReference type="PANTHER" id="PTHR46797">
    <property type="entry name" value="HTH-TYPE TRANSCRIPTIONAL REGULATOR"/>
    <property type="match status" value="1"/>
</dbReference>
<evidence type="ECO:0000313" key="6">
    <source>
        <dbReference type="Proteomes" id="UP001185755"/>
    </source>
</evidence>
<name>A0ABU4B6F5_9NOCA</name>
<sequence>MTPTGPTPGDDGGGDGELTQEFLQQIGARIRVLRSRKSLTVQQLADLSDVSRRLLTQIEHGQANPSLVAVTRIARSLGTDFTELVGDSVPDDIAVERIPASAHVLVWTSQLGSTAHLLVSTPGVRVADMWLWSLISGDQYGGRPDSPGSIELFHVLTGELTVRADSMEVVIAAGESGRLRSDRVYQYVNNGPNPVTFLRTVALAR</sequence>
<dbReference type="InterPro" id="IPR050807">
    <property type="entry name" value="TransReg_Diox_bact_type"/>
</dbReference>
<dbReference type="Gene3D" id="2.60.120.10">
    <property type="entry name" value="Jelly Rolls"/>
    <property type="match status" value="1"/>
</dbReference>
<dbReference type="InterPro" id="IPR001387">
    <property type="entry name" value="Cro/C1-type_HTH"/>
</dbReference>
<keyword evidence="1" id="KW-0805">Transcription regulation</keyword>
<gene>
    <name evidence="5" type="ORF">R3P96_00305</name>
</gene>
<evidence type="ECO:0000256" key="1">
    <source>
        <dbReference type="ARBA" id="ARBA00023015"/>
    </source>
</evidence>
<dbReference type="Proteomes" id="UP001185755">
    <property type="component" value="Unassembled WGS sequence"/>
</dbReference>
<dbReference type="InterPro" id="IPR010982">
    <property type="entry name" value="Lambda_DNA-bd_dom_sf"/>
</dbReference>
<accession>A0ABU4B6F5</accession>
<dbReference type="SMART" id="SM00530">
    <property type="entry name" value="HTH_XRE"/>
    <property type="match status" value="1"/>
</dbReference>
<dbReference type="Pfam" id="PF13560">
    <property type="entry name" value="HTH_31"/>
    <property type="match status" value="1"/>
</dbReference>